<evidence type="ECO:0000313" key="1">
    <source>
        <dbReference type="EMBL" id="KAK9713814.1"/>
    </source>
</evidence>
<protein>
    <submittedName>
        <fullName evidence="1">Uncharacterized protein</fullName>
    </submittedName>
</protein>
<evidence type="ECO:0000313" key="2">
    <source>
        <dbReference type="Proteomes" id="UP001443914"/>
    </source>
</evidence>
<accession>A0AAW1K4B1</accession>
<sequence length="208" mass="24674">MFSDVETFFWRVHEQESSVPVRGFSVNLYSSSNSIRKFPNIELYSEAVISCDDLRHTIQEQSQAAAETRLVGEDRTPNFMVGVRVLLPLELTIVLFDEQSWDEDFQHFRVKREAPFSVKLYELRREEPGQNYRAWFFWNFAEALKKASELQFEEVWVSFSRLPTRDIMFKFWLKDLGDLLILKKTLLTHPNIDTIELLDKWYSDESSD</sequence>
<dbReference type="AlphaFoldDB" id="A0AAW1K4B1"/>
<organism evidence="1 2">
    <name type="scientific">Saponaria officinalis</name>
    <name type="common">Common soapwort</name>
    <name type="synonym">Lychnis saponaria</name>
    <dbReference type="NCBI Taxonomy" id="3572"/>
    <lineage>
        <taxon>Eukaryota</taxon>
        <taxon>Viridiplantae</taxon>
        <taxon>Streptophyta</taxon>
        <taxon>Embryophyta</taxon>
        <taxon>Tracheophyta</taxon>
        <taxon>Spermatophyta</taxon>
        <taxon>Magnoliopsida</taxon>
        <taxon>eudicotyledons</taxon>
        <taxon>Gunneridae</taxon>
        <taxon>Pentapetalae</taxon>
        <taxon>Caryophyllales</taxon>
        <taxon>Caryophyllaceae</taxon>
        <taxon>Caryophylleae</taxon>
        <taxon>Saponaria</taxon>
    </lineage>
</organism>
<comment type="caution">
    <text evidence="1">The sequence shown here is derived from an EMBL/GenBank/DDBJ whole genome shotgun (WGS) entry which is preliminary data.</text>
</comment>
<gene>
    <name evidence="1" type="ORF">RND81_06G052800</name>
</gene>
<dbReference type="EMBL" id="JBDFQZ010000006">
    <property type="protein sequence ID" value="KAK9713814.1"/>
    <property type="molecule type" value="Genomic_DNA"/>
</dbReference>
<dbReference type="Proteomes" id="UP001443914">
    <property type="component" value="Unassembled WGS sequence"/>
</dbReference>
<reference evidence="1" key="1">
    <citation type="submission" date="2024-03" db="EMBL/GenBank/DDBJ databases">
        <title>WGS assembly of Saponaria officinalis var. Norfolk2.</title>
        <authorList>
            <person name="Jenkins J."/>
            <person name="Shu S."/>
            <person name="Grimwood J."/>
            <person name="Barry K."/>
            <person name="Goodstein D."/>
            <person name="Schmutz J."/>
            <person name="Leebens-Mack J."/>
            <person name="Osbourn A."/>
        </authorList>
    </citation>
    <scope>NUCLEOTIDE SEQUENCE [LARGE SCALE GENOMIC DNA]</scope>
    <source>
        <strain evidence="1">JIC</strain>
    </source>
</reference>
<name>A0AAW1K4B1_SAPOF</name>
<keyword evidence="2" id="KW-1185">Reference proteome</keyword>
<proteinExistence type="predicted"/>